<evidence type="ECO:0000313" key="3">
    <source>
        <dbReference type="EMBL" id="GFP13280.1"/>
    </source>
</evidence>
<dbReference type="Proteomes" id="UP000267794">
    <property type="component" value="Chromosome"/>
</dbReference>
<gene>
    <name evidence="2" type="ORF">BC335_0533</name>
    <name evidence="4" type="ORF">BDKNPLJD_01981</name>
    <name evidence="3" type="ORF">LHEJCM1062_11520</name>
</gene>
<accession>A0A2V4EPW3</accession>
<evidence type="ECO:0000313" key="5">
    <source>
        <dbReference type="Proteomes" id="UP000267794"/>
    </source>
</evidence>
<organism evidence="4">
    <name type="scientific">Lactobacillus helveticus</name>
    <name type="common">Lactobacillus suntoryeus</name>
    <dbReference type="NCBI Taxonomy" id="1587"/>
    <lineage>
        <taxon>Bacteria</taxon>
        <taxon>Bacillati</taxon>
        <taxon>Bacillota</taxon>
        <taxon>Bacilli</taxon>
        <taxon>Lactobacillales</taxon>
        <taxon>Lactobacillaceae</taxon>
        <taxon>Lactobacillus</taxon>
    </lineage>
</organism>
<dbReference type="RefSeq" id="WP_003627226.1">
    <property type="nucleotide sequence ID" value="NZ_AP023028.1"/>
</dbReference>
<dbReference type="Proteomes" id="UP000630086">
    <property type="component" value="Unassembled WGS sequence"/>
</dbReference>
<dbReference type="InterPro" id="IPR010982">
    <property type="entry name" value="Lambda_DNA-bd_dom_sf"/>
</dbReference>
<protein>
    <recommendedName>
        <fullName evidence="1">HTH cro/C1-type domain-containing protein</fullName>
    </recommendedName>
</protein>
<reference evidence="2 5" key="1">
    <citation type="submission" date="2016-10" db="EMBL/GenBank/DDBJ databases">
        <title>Complete genomic sequencing of Lactobacillus helveticus LH99 and comparative genome analysis.</title>
        <authorList>
            <person name="Li N."/>
            <person name="You C."/>
            <person name="Liu Z."/>
        </authorList>
    </citation>
    <scope>NUCLEOTIDE SEQUENCE [LARGE SCALE GENOMIC DNA]</scope>
    <source>
        <strain evidence="2 5">LH99</strain>
    </source>
</reference>
<dbReference type="PROSITE" id="PS50943">
    <property type="entry name" value="HTH_CROC1"/>
    <property type="match status" value="1"/>
</dbReference>
<dbReference type="GO" id="GO:0003677">
    <property type="term" value="F:DNA binding"/>
    <property type="evidence" value="ECO:0007669"/>
    <property type="project" value="InterPro"/>
</dbReference>
<dbReference type="EMBL" id="CP017982">
    <property type="protein sequence ID" value="AYE61056.1"/>
    <property type="molecule type" value="Genomic_DNA"/>
</dbReference>
<name>A0A2V4EPW3_LACHE</name>
<feature type="domain" description="HTH cro/C1-type" evidence="1">
    <location>
        <begin position="38"/>
        <end position="92"/>
    </location>
</feature>
<dbReference type="InterPro" id="IPR001387">
    <property type="entry name" value="Cro/C1-type_HTH"/>
</dbReference>
<dbReference type="CDD" id="cd00093">
    <property type="entry name" value="HTH_XRE"/>
    <property type="match status" value="1"/>
</dbReference>
<dbReference type="SUPFAM" id="SSF47413">
    <property type="entry name" value="lambda repressor-like DNA-binding domains"/>
    <property type="match status" value="1"/>
</dbReference>
<dbReference type="Gene3D" id="1.10.260.40">
    <property type="entry name" value="lambda repressor-like DNA-binding domains"/>
    <property type="match status" value="1"/>
</dbReference>
<reference evidence="4" key="2">
    <citation type="submission" date="2018-01" db="EMBL/GenBank/DDBJ databases">
        <authorList>
            <person name="Gaut B.S."/>
            <person name="Morton B.R."/>
            <person name="Clegg M.T."/>
            <person name="Duvall M.R."/>
        </authorList>
    </citation>
    <scope>NUCLEOTIDE SEQUENCE</scope>
    <source>
        <strain evidence="4">Lactobacillus helveticus</strain>
    </source>
</reference>
<sequence>MKGLENNMRTWEDFKRNSKSFTNMTEKEGNLIDTLAFLHATRIKMNISQTQLGQKIGMSQPQVARLENLVVQPTLASLRKYAAGLGFKITLSVVPALS</sequence>
<dbReference type="AlphaFoldDB" id="A0A2V4EPW3"/>
<dbReference type="Pfam" id="PF01381">
    <property type="entry name" value="HTH_3"/>
    <property type="match status" value="1"/>
</dbReference>
<reference evidence="3" key="3">
    <citation type="submission" date="2020-07" db="EMBL/GenBank/DDBJ databases">
        <title>Draft genome sequence of Lactobacillus helveticus strain JCM 1062.</title>
        <authorList>
            <person name="Endo A."/>
            <person name="Maeno S."/>
            <person name="Kido Y."/>
        </authorList>
    </citation>
    <scope>NUCLEOTIDE SEQUENCE</scope>
    <source>
        <strain evidence="3">JCM 1062</strain>
    </source>
</reference>
<dbReference type="EMBL" id="BLYV01000250">
    <property type="protein sequence ID" value="GFP13280.1"/>
    <property type="molecule type" value="Genomic_DNA"/>
</dbReference>
<evidence type="ECO:0000313" key="2">
    <source>
        <dbReference type="EMBL" id="AYE61056.1"/>
    </source>
</evidence>
<dbReference type="EMBL" id="OGTV01000100">
    <property type="protein sequence ID" value="SPB26643.1"/>
    <property type="molecule type" value="Genomic_DNA"/>
</dbReference>
<evidence type="ECO:0000313" key="4">
    <source>
        <dbReference type="EMBL" id="SPB26643.1"/>
    </source>
</evidence>
<evidence type="ECO:0000259" key="1">
    <source>
        <dbReference type="PROSITE" id="PS50943"/>
    </source>
</evidence>
<proteinExistence type="predicted"/>
<dbReference type="SMART" id="SM00530">
    <property type="entry name" value="HTH_XRE"/>
    <property type="match status" value="1"/>
</dbReference>